<keyword evidence="2 5" id="KW-0819">tRNA processing</keyword>
<dbReference type="NCBIfam" id="TIGR00449">
    <property type="entry name" value="tgt_general"/>
    <property type="match status" value="1"/>
</dbReference>
<organism evidence="7 8">
    <name type="scientific">Ziziphus jujuba</name>
    <name type="common">Chinese jujube</name>
    <name type="synonym">Ziziphus sativa</name>
    <dbReference type="NCBI Taxonomy" id="326968"/>
    <lineage>
        <taxon>Eukaryota</taxon>
        <taxon>Viridiplantae</taxon>
        <taxon>Streptophyta</taxon>
        <taxon>Embryophyta</taxon>
        <taxon>Tracheophyta</taxon>
        <taxon>Spermatophyta</taxon>
        <taxon>Magnoliopsida</taxon>
        <taxon>eudicotyledons</taxon>
        <taxon>Gunneridae</taxon>
        <taxon>Pentapetalae</taxon>
        <taxon>rosids</taxon>
        <taxon>fabids</taxon>
        <taxon>Rosales</taxon>
        <taxon>Rhamnaceae</taxon>
        <taxon>Paliureae</taxon>
        <taxon>Ziziphus</taxon>
    </lineage>
</organism>
<evidence type="ECO:0000256" key="5">
    <source>
        <dbReference type="HAMAP-Rule" id="MF_03043"/>
    </source>
</evidence>
<protein>
    <recommendedName>
        <fullName evidence="5">Queuine tRNA-ribosyltransferase accessory subunit 2</fullName>
    </recommendedName>
    <alternativeName>
        <fullName evidence="5">Queuine tRNA-ribosyltransferase domain-containing protein 1</fullName>
    </alternativeName>
</protein>
<keyword evidence="3" id="KW-0479">Metal-binding</keyword>
<gene>
    <name evidence="8" type="primary">LOC107421443</name>
</gene>
<feature type="domain" description="tRNA-guanine(15) transglycosylase-like" evidence="6">
    <location>
        <begin position="12"/>
        <end position="353"/>
    </location>
</feature>
<dbReference type="Proteomes" id="UP001652623">
    <property type="component" value="Chromosome 5"/>
</dbReference>
<accession>A0ABM3IM11</accession>
<dbReference type="SUPFAM" id="SSF51713">
    <property type="entry name" value="tRNA-guanine transglycosylase"/>
    <property type="match status" value="1"/>
</dbReference>
<keyword evidence="1 5" id="KW-0963">Cytoplasm</keyword>
<dbReference type="InterPro" id="IPR028592">
    <property type="entry name" value="QTRTD1"/>
</dbReference>
<dbReference type="InterPro" id="IPR002616">
    <property type="entry name" value="tRNA_ribo_trans-like"/>
</dbReference>
<comment type="subcellular location">
    <subcellularLocation>
        <location evidence="5">Cytoplasm</location>
    </subcellularLocation>
</comment>
<dbReference type="Gene3D" id="3.20.20.105">
    <property type="entry name" value="Queuine tRNA-ribosyltransferase-like"/>
    <property type="match status" value="1"/>
</dbReference>
<proteinExistence type="inferred from homology"/>
<comment type="similarity">
    <text evidence="5">Belongs to the queuine tRNA-ribosyltransferase family. QTRT2 subfamily.</text>
</comment>
<reference evidence="8" key="1">
    <citation type="submission" date="2025-08" db="UniProtKB">
        <authorList>
            <consortium name="RefSeq"/>
        </authorList>
    </citation>
    <scope>IDENTIFICATION</scope>
    <source>
        <tissue evidence="8">Seedling</tissue>
    </source>
</reference>
<dbReference type="InterPro" id="IPR036511">
    <property type="entry name" value="TGT-like_sf"/>
</dbReference>
<comment type="function">
    <text evidence="5">Non-catalytic subunit of the queuine tRNA-ribosyltransferase (TGT) that catalyzes the base-exchange of a guanine (G) residue with queuine (Q) at position 34 (anticodon wobble position) in tRNAs with GU(N) anticodons (tRNA-Asp, -Asn, -His and -Tyr), resulting in the hypermodified nucleoside queuosine (7-(((4,5-cis-dihydroxy-2-cyclopenten-1-yl)amino)methyl)-7-deazaguanosine).</text>
</comment>
<evidence type="ECO:0000259" key="6">
    <source>
        <dbReference type="Pfam" id="PF01702"/>
    </source>
</evidence>
<evidence type="ECO:0000256" key="4">
    <source>
        <dbReference type="ARBA" id="ARBA00022833"/>
    </source>
</evidence>
<dbReference type="PANTHER" id="PTHR46064:SF1">
    <property type="entry name" value="QUEUINE TRNA-RIBOSYLTRANSFERASE ACCESSORY SUBUNIT 2"/>
    <property type="match status" value="1"/>
</dbReference>
<dbReference type="PANTHER" id="PTHR46064">
    <property type="entry name" value="QUEUINE TRNA-RIBOSYLTRANSFERASE ACCESSORY SUBUNIT 2"/>
    <property type="match status" value="1"/>
</dbReference>
<name>A0ABM3IM11_ZIZJJ</name>
<dbReference type="RefSeq" id="XP_048331360.2">
    <property type="nucleotide sequence ID" value="XM_048475403.2"/>
</dbReference>
<dbReference type="Pfam" id="PF01702">
    <property type="entry name" value="TGT"/>
    <property type="match status" value="1"/>
</dbReference>
<evidence type="ECO:0000256" key="3">
    <source>
        <dbReference type="ARBA" id="ARBA00022723"/>
    </source>
</evidence>
<comment type="caution">
    <text evidence="5">Lacks conserved residue(s) required for the propagation of feature annotation.</text>
</comment>
<dbReference type="GeneID" id="107421443"/>
<keyword evidence="7" id="KW-1185">Reference proteome</keyword>
<comment type="subunit">
    <text evidence="5">Heterodimer of a catalytic subunit and an accessory subunit.</text>
</comment>
<keyword evidence="4" id="KW-0862">Zinc</keyword>
<evidence type="ECO:0000256" key="1">
    <source>
        <dbReference type="ARBA" id="ARBA00022490"/>
    </source>
</evidence>
<dbReference type="HAMAP" id="MF_03043">
    <property type="entry name" value="QTRT2"/>
    <property type="match status" value="1"/>
</dbReference>
<evidence type="ECO:0000313" key="8">
    <source>
        <dbReference type="RefSeq" id="XP_048331360.2"/>
    </source>
</evidence>
<evidence type="ECO:0000313" key="7">
    <source>
        <dbReference type="Proteomes" id="UP001652623"/>
    </source>
</evidence>
<dbReference type="InterPro" id="IPR050852">
    <property type="entry name" value="Queuine_tRNA-ribosyltrfase"/>
</dbReference>
<sequence>MKFAVKAWSNGRARTGLLHLGNYPNPIETPALLLPTRKGLPYFISPDLLPSLPSPDSHLLQVCPLHFLEGLSPKTISKVGGLHQMVGLPEYGFAAVARDSVQCLPECNSTNKVGASFETPCGRLLIKPADYVEMISSMKPNIWATLADEVPAWVSDKRNKTSVDRTVRWLDECIALSSAGGAVFGSIVGGPSVEERERCTQEVARRNVSGYWIGGFGLGESMDERPALLNAVTAILQEEKPRLVCGLGLPEEVLQGVAAGIDLFDSEYIYHLTLEGFALTFPLGGVGVNVFSFDPNNLGSDRSKINLRATIYRKDTSPVVENCSCYTCQNHTKAYINHLLNVHEMLAQILLEMRP</sequence>
<evidence type="ECO:0000256" key="2">
    <source>
        <dbReference type="ARBA" id="ARBA00022694"/>
    </source>
</evidence>